<dbReference type="EMBL" id="BAAAFH010000022">
    <property type="protein sequence ID" value="GAA0876628.1"/>
    <property type="molecule type" value="Genomic_DNA"/>
</dbReference>
<comment type="similarity">
    <text evidence="2">Belongs to the GHMP kinase family. Mevalonate kinase subfamily.</text>
</comment>
<accession>A0ABP3Y512</accession>
<keyword evidence="8 14" id="KW-0418">Kinase</keyword>
<protein>
    <recommendedName>
        <fullName evidence="3">mevalonate kinase</fullName>
        <ecNumber evidence="3">2.7.1.36</ecNumber>
    </recommendedName>
</protein>
<evidence type="ECO:0000256" key="7">
    <source>
        <dbReference type="ARBA" id="ARBA00022741"/>
    </source>
</evidence>
<dbReference type="Proteomes" id="UP001501126">
    <property type="component" value="Unassembled WGS sequence"/>
</dbReference>
<name>A0ABP3Y512_9FLAO</name>
<organism evidence="14 15">
    <name type="scientific">Wandonia haliotis</name>
    <dbReference type="NCBI Taxonomy" id="574963"/>
    <lineage>
        <taxon>Bacteria</taxon>
        <taxon>Pseudomonadati</taxon>
        <taxon>Bacteroidota</taxon>
        <taxon>Flavobacteriia</taxon>
        <taxon>Flavobacteriales</taxon>
        <taxon>Crocinitomicaceae</taxon>
        <taxon>Wandonia</taxon>
    </lineage>
</organism>
<evidence type="ECO:0000256" key="6">
    <source>
        <dbReference type="ARBA" id="ARBA00022679"/>
    </source>
</evidence>
<comment type="caution">
    <text evidence="14">The sequence shown here is derived from an EMBL/GenBank/DDBJ whole genome shotgun (WGS) entry which is preliminary data.</text>
</comment>
<dbReference type="PANTHER" id="PTHR43290">
    <property type="entry name" value="MEVALONATE KINASE"/>
    <property type="match status" value="1"/>
</dbReference>
<dbReference type="RefSeq" id="WP_343789859.1">
    <property type="nucleotide sequence ID" value="NZ_BAAAFH010000022.1"/>
</dbReference>
<evidence type="ECO:0000256" key="10">
    <source>
        <dbReference type="ARBA" id="ARBA00022842"/>
    </source>
</evidence>
<dbReference type="InterPro" id="IPR006205">
    <property type="entry name" value="Mev_gal_kin"/>
</dbReference>
<keyword evidence="10" id="KW-0460">Magnesium</keyword>
<evidence type="ECO:0000256" key="4">
    <source>
        <dbReference type="ARBA" id="ARBA00022490"/>
    </source>
</evidence>
<keyword evidence="9" id="KW-0067">ATP-binding</keyword>
<comment type="subcellular location">
    <subcellularLocation>
        <location evidence="1">Cytoplasm</location>
    </subcellularLocation>
</comment>
<evidence type="ECO:0000256" key="8">
    <source>
        <dbReference type="ARBA" id="ARBA00022777"/>
    </source>
</evidence>
<dbReference type="SUPFAM" id="SSF55060">
    <property type="entry name" value="GHMP Kinase, C-terminal domain"/>
    <property type="match status" value="1"/>
</dbReference>
<proteinExistence type="inferred from homology"/>
<dbReference type="Pfam" id="PF00288">
    <property type="entry name" value="GHMP_kinases_N"/>
    <property type="match status" value="1"/>
</dbReference>
<evidence type="ECO:0000256" key="12">
    <source>
        <dbReference type="ARBA" id="ARBA00029438"/>
    </source>
</evidence>
<dbReference type="SUPFAM" id="SSF54211">
    <property type="entry name" value="Ribosomal protein S5 domain 2-like"/>
    <property type="match status" value="1"/>
</dbReference>
<evidence type="ECO:0000256" key="11">
    <source>
        <dbReference type="ARBA" id="ARBA00023098"/>
    </source>
</evidence>
<reference evidence="15" key="1">
    <citation type="journal article" date="2019" name="Int. J. Syst. Evol. Microbiol.">
        <title>The Global Catalogue of Microorganisms (GCM) 10K type strain sequencing project: providing services to taxonomists for standard genome sequencing and annotation.</title>
        <authorList>
            <consortium name="The Broad Institute Genomics Platform"/>
            <consortium name="The Broad Institute Genome Sequencing Center for Infectious Disease"/>
            <person name="Wu L."/>
            <person name="Ma J."/>
        </authorList>
    </citation>
    <scope>NUCLEOTIDE SEQUENCE [LARGE SCALE GENOMIC DNA]</scope>
    <source>
        <strain evidence="15">JCM 16083</strain>
    </source>
</reference>
<dbReference type="PANTHER" id="PTHR43290:SF2">
    <property type="entry name" value="MEVALONATE KINASE"/>
    <property type="match status" value="1"/>
</dbReference>
<evidence type="ECO:0000256" key="3">
    <source>
        <dbReference type="ARBA" id="ARBA00012103"/>
    </source>
</evidence>
<keyword evidence="6" id="KW-0808">Transferase</keyword>
<keyword evidence="7" id="KW-0547">Nucleotide-binding</keyword>
<evidence type="ECO:0000256" key="5">
    <source>
        <dbReference type="ARBA" id="ARBA00022516"/>
    </source>
</evidence>
<dbReference type="InterPro" id="IPR006204">
    <property type="entry name" value="GHMP_kinase_N_dom"/>
</dbReference>
<dbReference type="InterPro" id="IPR006203">
    <property type="entry name" value="GHMP_knse_ATP-bd_CS"/>
</dbReference>
<dbReference type="Gene3D" id="3.30.230.10">
    <property type="match status" value="1"/>
</dbReference>
<dbReference type="InterPro" id="IPR020568">
    <property type="entry name" value="Ribosomal_Su5_D2-typ_SF"/>
</dbReference>
<dbReference type="InterPro" id="IPR014721">
    <property type="entry name" value="Ribsml_uS5_D2-typ_fold_subgr"/>
</dbReference>
<evidence type="ECO:0000259" key="13">
    <source>
        <dbReference type="Pfam" id="PF00288"/>
    </source>
</evidence>
<keyword evidence="15" id="KW-1185">Reference proteome</keyword>
<evidence type="ECO:0000256" key="2">
    <source>
        <dbReference type="ARBA" id="ARBA00006495"/>
    </source>
</evidence>
<keyword evidence="5" id="KW-0444">Lipid biosynthesis</keyword>
<sequence length="313" mass="35185">MDTLNSKVLMFGEYSLMYNSMALTIPYDRFSGKFTFCKDGLTDPSIQSSNLSLTNFCHHILENHMDENFALNVKKFKKELEDGLFFESNIPQGFGLGSSGAIVAAIFLRYLDKAHEFKSELKNLTKEKISVLKKTLSQMESYFHGSSSGIDPLSILLNQPLLFKNTHDVAPVKIPAFNPEGKNVVFLLNTGLSRSTSGLVNRFKTSCEDQGFRERMDRELVQFTNGSIQSFLDNKAGELYTNLDNLVQFQLKEMHYLIPDQFKDAVKGGLNNGDYFLKICGSGGGGFMLGFTKDWEATEKALKGLDVEVIYKF</sequence>
<evidence type="ECO:0000256" key="9">
    <source>
        <dbReference type="ARBA" id="ARBA00022840"/>
    </source>
</evidence>
<evidence type="ECO:0000313" key="14">
    <source>
        <dbReference type="EMBL" id="GAA0876628.1"/>
    </source>
</evidence>
<dbReference type="InterPro" id="IPR036554">
    <property type="entry name" value="GHMP_kinase_C_sf"/>
</dbReference>
<gene>
    <name evidence="14" type="ORF">GCM10009118_30380</name>
</gene>
<keyword evidence="4" id="KW-0963">Cytoplasm</keyword>
<evidence type="ECO:0000256" key="1">
    <source>
        <dbReference type="ARBA" id="ARBA00004496"/>
    </source>
</evidence>
<feature type="domain" description="GHMP kinase N-terminal" evidence="13">
    <location>
        <begin position="76"/>
        <end position="151"/>
    </location>
</feature>
<dbReference type="Gene3D" id="3.30.70.890">
    <property type="entry name" value="GHMP kinase, C-terminal domain"/>
    <property type="match status" value="1"/>
</dbReference>
<dbReference type="PRINTS" id="PR00959">
    <property type="entry name" value="MEVGALKINASE"/>
</dbReference>
<evidence type="ECO:0000313" key="15">
    <source>
        <dbReference type="Proteomes" id="UP001501126"/>
    </source>
</evidence>
<dbReference type="PROSITE" id="PS00627">
    <property type="entry name" value="GHMP_KINASES_ATP"/>
    <property type="match status" value="1"/>
</dbReference>
<dbReference type="GO" id="GO:0016301">
    <property type="term" value="F:kinase activity"/>
    <property type="evidence" value="ECO:0007669"/>
    <property type="project" value="UniProtKB-KW"/>
</dbReference>
<comment type="pathway">
    <text evidence="12">Isoprenoid biosynthesis; isopentenyl diphosphate biosynthesis via mevalonate pathway; isopentenyl diphosphate from (R)-mevalonate: step 1/3.</text>
</comment>
<keyword evidence="11" id="KW-0443">Lipid metabolism</keyword>
<dbReference type="EC" id="2.7.1.36" evidence="3"/>